<reference evidence="3 4" key="1">
    <citation type="submission" date="2020-08" db="EMBL/GenBank/DDBJ databases">
        <title>Genomic Encyclopedia of Type Strains, Phase IV (KMG-V): Genome sequencing to study the core and pangenomes of soil and plant-associated prokaryotes.</title>
        <authorList>
            <person name="Whitman W."/>
        </authorList>
    </citation>
    <scope>NUCLEOTIDE SEQUENCE [LARGE SCALE GENOMIC DNA]</scope>
    <source>
        <strain evidence="3 4">M8UP14</strain>
    </source>
</reference>
<feature type="chain" id="PRO_5030927875" description="Secreted protein" evidence="2">
    <location>
        <begin position="21"/>
        <end position="484"/>
    </location>
</feature>
<sequence length="484" mass="51286">MKRLWLLLLFALIAVPPAHAHLGSKDVFEQVSAGPYKLFITIRPPVVIPGVATVEVRATGAPITTLSITPTPLTGEAASHPPTADILKRSDTDPNFYTGGVWLMASGSWQVRFAIDGPSGHQATSIPVPAVALSTLKMERSLGIPLALLGVFLVVSMAGVVAAAIRESRLAPGATPTPSLRRRGLIALAASLAVMVFLVYEGAKWWNVEAADYSEDIYHPLVTQAKLSGDQLDLTVKPFRTSYSADYSGNDRSNSDFLPDHNHLMHLYAIRQPQMDAVFHLHPELVSSGDFRMSLPVMPPGTYKLYGDVVHANGFPETLVSTIDVPAGLAATPAGPDDASATPAPISSGPLGASYKLPDGCIMVWDKPANLTASTAYSLHFRLLAPDGTPAKDMQPYMGMTGHAAFVKDDGTVFAHTHPEGSAAMAALDIANGSMGAMEGMSTGPTPPAVDFPYGFPTPGAYRVIIQMKHGITIETGVFDATVQ</sequence>
<evidence type="ECO:0000313" key="4">
    <source>
        <dbReference type="Proteomes" id="UP000540989"/>
    </source>
</evidence>
<evidence type="ECO:0000313" key="3">
    <source>
        <dbReference type="EMBL" id="MBB5058501.1"/>
    </source>
</evidence>
<gene>
    <name evidence="3" type="ORF">HDF16_003215</name>
</gene>
<organism evidence="3 4">
    <name type="scientific">Granulicella aggregans</name>
    <dbReference type="NCBI Taxonomy" id="474949"/>
    <lineage>
        <taxon>Bacteria</taxon>
        <taxon>Pseudomonadati</taxon>
        <taxon>Acidobacteriota</taxon>
        <taxon>Terriglobia</taxon>
        <taxon>Terriglobales</taxon>
        <taxon>Acidobacteriaceae</taxon>
        <taxon>Granulicella</taxon>
    </lineage>
</organism>
<evidence type="ECO:0000256" key="2">
    <source>
        <dbReference type="SAM" id="SignalP"/>
    </source>
</evidence>
<dbReference type="EMBL" id="JACHIP010000004">
    <property type="protein sequence ID" value="MBB5058501.1"/>
    <property type="molecule type" value="Genomic_DNA"/>
</dbReference>
<name>A0A7W8E4H1_9BACT</name>
<feature type="transmembrane region" description="Helical" evidence="1">
    <location>
        <begin position="142"/>
        <end position="165"/>
    </location>
</feature>
<accession>A0A7W8E4H1</accession>
<dbReference type="RefSeq" id="WP_184218182.1">
    <property type="nucleotide sequence ID" value="NZ_JACHIP010000004.1"/>
</dbReference>
<feature type="signal peptide" evidence="2">
    <location>
        <begin position="1"/>
        <end position="20"/>
    </location>
</feature>
<keyword evidence="4" id="KW-1185">Reference proteome</keyword>
<evidence type="ECO:0008006" key="5">
    <source>
        <dbReference type="Google" id="ProtNLM"/>
    </source>
</evidence>
<keyword evidence="1" id="KW-0472">Membrane</keyword>
<comment type="caution">
    <text evidence="3">The sequence shown here is derived from an EMBL/GenBank/DDBJ whole genome shotgun (WGS) entry which is preliminary data.</text>
</comment>
<dbReference type="AlphaFoldDB" id="A0A7W8E4H1"/>
<keyword evidence="1" id="KW-0812">Transmembrane</keyword>
<dbReference type="Proteomes" id="UP000540989">
    <property type="component" value="Unassembled WGS sequence"/>
</dbReference>
<protein>
    <recommendedName>
        <fullName evidence="5">Secreted protein</fullName>
    </recommendedName>
</protein>
<keyword evidence="1" id="KW-1133">Transmembrane helix</keyword>
<evidence type="ECO:0000256" key="1">
    <source>
        <dbReference type="SAM" id="Phobius"/>
    </source>
</evidence>
<keyword evidence="2" id="KW-0732">Signal</keyword>
<proteinExistence type="predicted"/>
<feature type="transmembrane region" description="Helical" evidence="1">
    <location>
        <begin position="185"/>
        <end position="206"/>
    </location>
</feature>